<dbReference type="InterPro" id="IPR009057">
    <property type="entry name" value="Homeodomain-like_sf"/>
</dbReference>
<evidence type="ECO:0000259" key="4">
    <source>
        <dbReference type="PROSITE" id="PS01124"/>
    </source>
</evidence>
<feature type="domain" description="HTH araC/xylS-type" evidence="4">
    <location>
        <begin position="18"/>
        <end position="116"/>
    </location>
</feature>
<dbReference type="InterPro" id="IPR018062">
    <property type="entry name" value="HTH_AraC-typ_CS"/>
</dbReference>
<gene>
    <name evidence="5" type="ORF">A8L45_00835</name>
</gene>
<protein>
    <submittedName>
        <fullName evidence="5">AraC family transcriptional regulator</fullName>
    </submittedName>
</protein>
<dbReference type="SMART" id="SM00871">
    <property type="entry name" value="AraC_E_bind"/>
    <property type="match status" value="1"/>
</dbReference>
<dbReference type="Gene3D" id="3.20.80.10">
    <property type="entry name" value="Regulatory factor, effector binding domain"/>
    <property type="match status" value="1"/>
</dbReference>
<keyword evidence="3" id="KW-0804">Transcription</keyword>
<dbReference type="InterPro" id="IPR018060">
    <property type="entry name" value="HTH_AraC"/>
</dbReference>
<keyword evidence="1" id="KW-0805">Transcription regulation</keyword>
<dbReference type="SUPFAM" id="SSF55136">
    <property type="entry name" value="Probable bacterial effector-binding domain"/>
    <property type="match status" value="1"/>
</dbReference>
<accession>A0A1C3ESI0</accession>
<dbReference type="InterPro" id="IPR050959">
    <property type="entry name" value="MarA-like"/>
</dbReference>
<dbReference type="EMBL" id="LYBM01000001">
    <property type="protein sequence ID" value="ODA36181.1"/>
    <property type="molecule type" value="Genomic_DNA"/>
</dbReference>
<reference evidence="5 6" key="1">
    <citation type="submission" date="2016-05" db="EMBL/GenBank/DDBJ databases">
        <title>Genomic Taxonomy of the Vibrionaceae.</title>
        <authorList>
            <person name="Gomez-Gil B."/>
            <person name="Enciso-Ibarra J."/>
        </authorList>
    </citation>
    <scope>NUCLEOTIDE SEQUENCE [LARGE SCALE GENOMIC DNA]</scope>
    <source>
        <strain evidence="5 6">CAIM 1920</strain>
    </source>
</reference>
<dbReference type="OrthoDB" id="282744at2"/>
<dbReference type="GO" id="GO:0043565">
    <property type="term" value="F:sequence-specific DNA binding"/>
    <property type="evidence" value="ECO:0007669"/>
    <property type="project" value="InterPro"/>
</dbReference>
<evidence type="ECO:0000313" key="6">
    <source>
        <dbReference type="Proteomes" id="UP000094936"/>
    </source>
</evidence>
<dbReference type="PROSITE" id="PS01124">
    <property type="entry name" value="HTH_ARAC_FAMILY_2"/>
    <property type="match status" value="1"/>
</dbReference>
<dbReference type="InterPro" id="IPR011256">
    <property type="entry name" value="Reg_factor_effector_dom_sf"/>
</dbReference>
<evidence type="ECO:0000256" key="3">
    <source>
        <dbReference type="ARBA" id="ARBA00023163"/>
    </source>
</evidence>
<dbReference type="SMART" id="SM00342">
    <property type="entry name" value="HTH_ARAC"/>
    <property type="match status" value="1"/>
</dbReference>
<dbReference type="Proteomes" id="UP000094936">
    <property type="component" value="Unassembled WGS sequence"/>
</dbReference>
<dbReference type="PRINTS" id="PR00032">
    <property type="entry name" value="HTHARAC"/>
</dbReference>
<dbReference type="STRING" id="1080227.A8L45_00835"/>
<proteinExistence type="predicted"/>
<organism evidence="5 6">
    <name type="scientific">Veronia pacifica</name>
    <dbReference type="NCBI Taxonomy" id="1080227"/>
    <lineage>
        <taxon>Bacteria</taxon>
        <taxon>Pseudomonadati</taxon>
        <taxon>Pseudomonadota</taxon>
        <taxon>Gammaproteobacteria</taxon>
        <taxon>Vibrionales</taxon>
        <taxon>Vibrionaceae</taxon>
        <taxon>Veronia</taxon>
    </lineage>
</organism>
<dbReference type="InterPro" id="IPR020449">
    <property type="entry name" value="Tscrpt_reg_AraC-type_HTH"/>
</dbReference>
<dbReference type="GO" id="GO:0003700">
    <property type="term" value="F:DNA-binding transcription factor activity"/>
    <property type="evidence" value="ECO:0007669"/>
    <property type="project" value="InterPro"/>
</dbReference>
<dbReference type="Pfam" id="PF06445">
    <property type="entry name" value="GyrI-like"/>
    <property type="match status" value="1"/>
</dbReference>
<evidence type="ECO:0000313" key="5">
    <source>
        <dbReference type="EMBL" id="ODA36181.1"/>
    </source>
</evidence>
<dbReference type="Gene3D" id="1.10.10.60">
    <property type="entry name" value="Homeodomain-like"/>
    <property type="match status" value="2"/>
</dbReference>
<name>A0A1C3ESI0_9GAMM</name>
<dbReference type="InterPro" id="IPR029442">
    <property type="entry name" value="GyrI-like"/>
</dbReference>
<dbReference type="AlphaFoldDB" id="A0A1C3ESI0"/>
<comment type="caution">
    <text evidence="5">The sequence shown here is derived from an EMBL/GenBank/DDBJ whole genome shotgun (WGS) entry which is preliminary data.</text>
</comment>
<dbReference type="RefSeq" id="WP_068898226.1">
    <property type="nucleotide sequence ID" value="NZ_JBHUIF010000002.1"/>
</dbReference>
<dbReference type="PROSITE" id="PS00041">
    <property type="entry name" value="HTH_ARAC_FAMILY_1"/>
    <property type="match status" value="1"/>
</dbReference>
<dbReference type="InterPro" id="IPR010499">
    <property type="entry name" value="AraC_E-bd"/>
</dbReference>
<sequence length="311" mass="35667">MRKGVQSNKSIVAFNRVKKVLDFIHGNLSEPLSLDKIATQSCWSRWQLQRVFQNATGTTVANYVREVKLSDAAERLLDSSDRVIDIATYLGFNSEISFSRAFKSMFGVSPRSYRQAGVRTGLRKPIEVQQIQQFPSKQTNSFVDIRVETKPSFSLVGIHDYIDGLFSYSQNFSVKVPTLWQQLLLSTPEYLTHKWPLTGVINMTQSNNDGTNLIYWAGVIEQKHSKFFNDIQKLPEGLSSLEVPEQTYAVVKHTGKVMFLPQTLNWLILDWLPQSNYRGIDGFDLEHYPADYEIDSEEAVMEYWLAIEKHP</sequence>
<evidence type="ECO:0000256" key="2">
    <source>
        <dbReference type="ARBA" id="ARBA00023125"/>
    </source>
</evidence>
<evidence type="ECO:0000256" key="1">
    <source>
        <dbReference type="ARBA" id="ARBA00023015"/>
    </source>
</evidence>
<dbReference type="PANTHER" id="PTHR47504">
    <property type="entry name" value="RIGHT ORIGIN-BINDING PROTEIN"/>
    <property type="match status" value="1"/>
</dbReference>
<keyword evidence="2" id="KW-0238">DNA-binding</keyword>
<dbReference type="PANTHER" id="PTHR47504:SF5">
    <property type="entry name" value="RIGHT ORIGIN-BINDING PROTEIN"/>
    <property type="match status" value="1"/>
</dbReference>
<dbReference type="Pfam" id="PF12833">
    <property type="entry name" value="HTH_18"/>
    <property type="match status" value="1"/>
</dbReference>
<keyword evidence="6" id="KW-1185">Reference proteome</keyword>
<dbReference type="SUPFAM" id="SSF46689">
    <property type="entry name" value="Homeodomain-like"/>
    <property type="match status" value="2"/>
</dbReference>